<keyword evidence="1" id="KW-0418">Kinase</keyword>
<dbReference type="Proteomes" id="UP000198852">
    <property type="component" value="Unassembled WGS sequence"/>
</dbReference>
<evidence type="ECO:0000313" key="2">
    <source>
        <dbReference type="Proteomes" id="UP000198852"/>
    </source>
</evidence>
<organism evidence="1 2">
    <name type="scientific">Saccharopolyspora flava</name>
    <dbReference type="NCBI Taxonomy" id="95161"/>
    <lineage>
        <taxon>Bacteria</taxon>
        <taxon>Bacillati</taxon>
        <taxon>Actinomycetota</taxon>
        <taxon>Actinomycetes</taxon>
        <taxon>Pseudonocardiales</taxon>
        <taxon>Pseudonocardiaceae</taxon>
        <taxon>Saccharopolyspora</taxon>
    </lineage>
</organism>
<name>A0A1I6SAP8_9PSEU</name>
<dbReference type="RefSeq" id="WP_093417880.1">
    <property type="nucleotide sequence ID" value="NZ_FOZX01000004.1"/>
</dbReference>
<dbReference type="GO" id="GO:0016301">
    <property type="term" value="F:kinase activity"/>
    <property type="evidence" value="ECO:0007669"/>
    <property type="project" value="UniProtKB-KW"/>
</dbReference>
<proteinExistence type="predicted"/>
<dbReference type="Gene3D" id="3.40.50.300">
    <property type="entry name" value="P-loop containing nucleotide triphosphate hydrolases"/>
    <property type="match status" value="1"/>
</dbReference>
<keyword evidence="1" id="KW-0808">Transferase</keyword>
<dbReference type="OrthoDB" id="572586at2"/>
<accession>A0A1I6SAP8</accession>
<dbReference type="InterPro" id="IPR027417">
    <property type="entry name" value="P-loop_NTPase"/>
</dbReference>
<protein>
    <submittedName>
        <fullName evidence="1">Uridine kinase</fullName>
    </submittedName>
</protein>
<gene>
    <name evidence="1" type="ORF">SAMN05660874_03041</name>
</gene>
<dbReference type="EMBL" id="FOZX01000004">
    <property type="protein sequence ID" value="SFS73993.1"/>
    <property type="molecule type" value="Genomic_DNA"/>
</dbReference>
<reference evidence="2" key="1">
    <citation type="submission" date="2016-10" db="EMBL/GenBank/DDBJ databases">
        <authorList>
            <person name="Varghese N."/>
            <person name="Submissions S."/>
        </authorList>
    </citation>
    <scope>NUCLEOTIDE SEQUENCE [LARGE SCALE GENOMIC DNA]</scope>
    <source>
        <strain evidence="2">DSM 44771</strain>
    </source>
</reference>
<evidence type="ECO:0000313" key="1">
    <source>
        <dbReference type="EMBL" id="SFS73993.1"/>
    </source>
</evidence>
<keyword evidence="2" id="KW-1185">Reference proteome</keyword>
<dbReference type="SUPFAM" id="SSF52540">
    <property type="entry name" value="P-loop containing nucleoside triphosphate hydrolases"/>
    <property type="match status" value="1"/>
</dbReference>
<dbReference type="AlphaFoldDB" id="A0A1I6SAP8"/>
<sequence length="227" mass="25242">MGIRTPRRTAVLQGVAETAVSAQTDRVVRVGVDGVDGAGKTVFGDELAERVEALGRPAVRASVDDFHNPRHVRHHRGRASPEGFFLDSYDYDSLREALLDPLSPGGDGRYRTAVFDHESDQPVEETWARAPVDAVLIVDGIFLHRPELLGYWDHSAFLHVDFEVSIPRGAQRGYGDADPLAPSNRRYVEGQRLYFELCRPTEHASVVIDNNDLAEPRIIRGRPPVRA</sequence>
<dbReference type="STRING" id="95161.SAMN05660874_03041"/>